<comment type="cofactor">
    <cofactor evidence="1 8 9">
        <name>pyridoxal 5'-phosphate</name>
        <dbReference type="ChEBI" id="CHEBI:597326"/>
    </cofactor>
</comment>
<organism evidence="13 14">
    <name type="scientific">Palleronia salina</name>
    <dbReference type="NCBI Taxonomy" id="313368"/>
    <lineage>
        <taxon>Bacteria</taxon>
        <taxon>Pseudomonadati</taxon>
        <taxon>Pseudomonadota</taxon>
        <taxon>Alphaproteobacteria</taxon>
        <taxon>Rhodobacterales</taxon>
        <taxon>Roseobacteraceae</taxon>
        <taxon>Palleronia</taxon>
    </lineage>
</organism>
<keyword evidence="5 8" id="KW-0663">Pyridoxal phosphate</keyword>
<dbReference type="FunFam" id="3.40.640.10:FF:000007">
    <property type="entry name" value="glycine dehydrogenase (Decarboxylating), mitochondrial"/>
    <property type="match status" value="1"/>
</dbReference>
<sequence length="947" mass="103258">MPFQPTDYDPYDFANRRHIGPSPSEMDEMLGLLGVETLDQLIDQTVPKAIRQSEPLSGEPLSERELLWHMRQVAKKNQVYSTMIGQGYHGTVTPPAIQRNILENPAWYTAYTPYQPEISQGRLEALLNYQTMVCDLTGLDIANASLLDEATAAAEAVTMAQRVSKSKAKAVFVDQNCHPQNIDVIRTRCAPLDIEVIVGDPADMDAGAVFAGVFQYPGTHGGLTDFTDAIAALHDTQGLGIVIADPLALTVLKEPGAMGADIAVGSTQRFGVPMGYGGPHAAYMACKDAYKRAMPGRIVGVSIDARGNQAFRLSLQTREQHIRREKATSNVCTAQALLAVMASFYAVFHGPEGLKAIAQRIHAKTVHVVETLREAGFDVQPEAYFDTITVEVGALQGAIFDEAARQRINLRRVGKTRLGITLDETTRLETIGRLFHSFGIDRDPTVPDRLRLPLALQRESAYLTHPVFHMNRAETEMMRYMRRLSDRDLALDRAMIPLGSCTMKLNAAVEMAPITWPEFAMLHPFAPADQAEGYAEMLTDLSKRLCEITGYDAMSMQPNSGAQGEYAGLLTIMRYHQANGEGHRKVCLIPVNAHGTNPASAQMCGMKVVVVKCTERGDVDVEDFRAKAEAAGSDLAACMITYPSTHGVFEDTVREVCEITHRHGGQVYLDGANLNAMVGLSKPGEIGSDVSHLNLHKTFCIPHGGGGPGMGPIGVKAHLADHLPGYDLEGAGASGAVSAAPFGSASILPISWAYCLLMGGAGLTQATKVAILNANYIARRLEGAYDVLYRGQNGRIAHECIIDTRPFDKSAHVTVDDIAKRLIDNGFHAPTMSWPVAGTLMVEPTESETKAELDRFCDAMLSIRDEIRAIEDGGDAENNPLKHAPHTVEDLVGDWDRPYSREEGCYPAGAFRVDKYWPPVNRVDNVYGDRNLICTCPPLEDYLEAAE</sequence>
<dbReference type="InterPro" id="IPR015424">
    <property type="entry name" value="PyrdxlP-dep_Trfase"/>
</dbReference>
<dbReference type="STRING" id="313368.SAMN04488012_110106"/>
<dbReference type="Gene3D" id="3.40.640.10">
    <property type="entry name" value="Type I PLP-dependent aspartate aminotransferase-like (Major domain)"/>
    <property type="match status" value="2"/>
</dbReference>
<dbReference type="SUPFAM" id="SSF53383">
    <property type="entry name" value="PLP-dependent transferases"/>
    <property type="match status" value="2"/>
</dbReference>
<evidence type="ECO:0000256" key="1">
    <source>
        <dbReference type="ARBA" id="ARBA00001933"/>
    </source>
</evidence>
<evidence type="ECO:0000256" key="2">
    <source>
        <dbReference type="ARBA" id="ARBA00003788"/>
    </source>
</evidence>
<dbReference type="Pfam" id="PF21478">
    <property type="entry name" value="GcvP2_C"/>
    <property type="match status" value="1"/>
</dbReference>
<dbReference type="GO" id="GO:0019464">
    <property type="term" value="P:glycine decarboxylation via glycine cleavage system"/>
    <property type="evidence" value="ECO:0007669"/>
    <property type="project" value="UniProtKB-UniRule"/>
</dbReference>
<dbReference type="Proteomes" id="UP000184040">
    <property type="component" value="Unassembled WGS sequence"/>
</dbReference>
<keyword evidence="14" id="KW-1185">Reference proteome</keyword>
<dbReference type="FunFam" id="3.90.1150.10:FF:000007">
    <property type="entry name" value="Glycine dehydrogenase (decarboxylating), mitochondrial"/>
    <property type="match status" value="1"/>
</dbReference>
<feature type="domain" description="Glycine cleavage system P-protein N-terminal" evidence="11">
    <location>
        <begin position="16"/>
        <end position="437"/>
    </location>
</feature>
<dbReference type="PANTHER" id="PTHR11773:SF1">
    <property type="entry name" value="GLYCINE DEHYDROGENASE (DECARBOXYLATING), MITOCHONDRIAL"/>
    <property type="match status" value="1"/>
</dbReference>
<evidence type="ECO:0000256" key="6">
    <source>
        <dbReference type="ARBA" id="ARBA00023002"/>
    </source>
</evidence>
<gene>
    <name evidence="8" type="primary">gcvP</name>
    <name evidence="13" type="ORF">SAMN04488012_110106</name>
</gene>
<evidence type="ECO:0000256" key="4">
    <source>
        <dbReference type="ARBA" id="ARBA00011690"/>
    </source>
</evidence>
<dbReference type="NCBIfam" id="TIGR00461">
    <property type="entry name" value="gcvP"/>
    <property type="match status" value="1"/>
</dbReference>
<reference evidence="13 14" key="1">
    <citation type="submission" date="2016-11" db="EMBL/GenBank/DDBJ databases">
        <authorList>
            <person name="Jaros S."/>
            <person name="Januszkiewicz K."/>
            <person name="Wedrychowicz H."/>
        </authorList>
    </citation>
    <scope>NUCLEOTIDE SEQUENCE [LARGE SCALE GENOMIC DNA]</scope>
    <source>
        <strain evidence="13 14">DSM 26892</strain>
    </source>
</reference>
<comment type="subunit">
    <text evidence="4 8">The glycine cleavage system is composed of four proteins: P, T, L and H.</text>
</comment>
<feature type="domain" description="Glycine cleavage system P-protein N-terminal" evidence="11">
    <location>
        <begin position="445"/>
        <end position="725"/>
    </location>
</feature>
<dbReference type="AlphaFoldDB" id="A0A1M6JU96"/>
<dbReference type="GO" id="GO:0005960">
    <property type="term" value="C:glycine cleavage complex"/>
    <property type="evidence" value="ECO:0007669"/>
    <property type="project" value="TreeGrafter"/>
</dbReference>
<evidence type="ECO:0000313" key="14">
    <source>
        <dbReference type="Proteomes" id="UP000184040"/>
    </source>
</evidence>
<dbReference type="InterPro" id="IPR020581">
    <property type="entry name" value="GDC_P"/>
</dbReference>
<comment type="catalytic activity">
    <reaction evidence="7 8">
        <text>N(6)-[(R)-lipoyl]-L-lysyl-[glycine-cleavage complex H protein] + glycine + H(+) = N(6)-[(R)-S(8)-aminomethyldihydrolipoyl]-L-lysyl-[glycine-cleavage complex H protein] + CO2</text>
        <dbReference type="Rhea" id="RHEA:24304"/>
        <dbReference type="Rhea" id="RHEA-COMP:10494"/>
        <dbReference type="Rhea" id="RHEA-COMP:10495"/>
        <dbReference type="ChEBI" id="CHEBI:15378"/>
        <dbReference type="ChEBI" id="CHEBI:16526"/>
        <dbReference type="ChEBI" id="CHEBI:57305"/>
        <dbReference type="ChEBI" id="CHEBI:83099"/>
        <dbReference type="ChEBI" id="CHEBI:83143"/>
        <dbReference type="EC" id="1.4.4.2"/>
    </reaction>
</comment>
<comment type="similarity">
    <text evidence="3 8">Belongs to the GcvP family.</text>
</comment>
<evidence type="ECO:0000256" key="5">
    <source>
        <dbReference type="ARBA" id="ARBA00022898"/>
    </source>
</evidence>
<evidence type="ECO:0000256" key="3">
    <source>
        <dbReference type="ARBA" id="ARBA00010756"/>
    </source>
</evidence>
<evidence type="ECO:0000259" key="12">
    <source>
        <dbReference type="Pfam" id="PF21478"/>
    </source>
</evidence>
<name>A0A1M6JU96_9RHOB</name>
<dbReference type="GO" id="GO:0005829">
    <property type="term" value="C:cytosol"/>
    <property type="evidence" value="ECO:0007669"/>
    <property type="project" value="TreeGrafter"/>
</dbReference>
<feature type="region of interest" description="Disordered" evidence="10">
    <location>
        <begin position="1"/>
        <end position="20"/>
    </location>
</feature>
<dbReference type="InterPro" id="IPR049315">
    <property type="entry name" value="GDC-P_N"/>
</dbReference>
<dbReference type="NCBIfam" id="NF003346">
    <property type="entry name" value="PRK04366.1"/>
    <property type="match status" value="1"/>
</dbReference>
<evidence type="ECO:0000256" key="7">
    <source>
        <dbReference type="ARBA" id="ARBA00049026"/>
    </source>
</evidence>
<comment type="function">
    <text evidence="2 8">The glycine cleavage system catalyzes the degradation of glycine. The P protein binds the alpha-amino group of glycine through its pyridoxal phosphate cofactor; CO(2) is released and the remaining methylamine moiety is then transferred to the lipoamide cofactor of the H protein.</text>
</comment>
<evidence type="ECO:0000256" key="10">
    <source>
        <dbReference type="SAM" id="MobiDB-lite"/>
    </source>
</evidence>
<dbReference type="RefSeq" id="WP_073129341.1">
    <property type="nucleotide sequence ID" value="NZ_FQZA01000010.1"/>
</dbReference>
<dbReference type="InterPro" id="IPR049316">
    <property type="entry name" value="GDC-P_C"/>
</dbReference>
<dbReference type="HAMAP" id="MF_00711">
    <property type="entry name" value="GcvP"/>
    <property type="match status" value="1"/>
</dbReference>
<dbReference type="EMBL" id="FQZA01000010">
    <property type="protein sequence ID" value="SHJ50258.1"/>
    <property type="molecule type" value="Genomic_DNA"/>
</dbReference>
<accession>A0A1M6JU96</accession>
<dbReference type="Gene3D" id="3.90.1150.10">
    <property type="entry name" value="Aspartate Aminotransferase, domain 1"/>
    <property type="match status" value="2"/>
</dbReference>
<feature type="domain" description="Glycine dehydrogenase C-terminal" evidence="12">
    <location>
        <begin position="766"/>
        <end position="886"/>
    </location>
</feature>
<dbReference type="PANTHER" id="PTHR11773">
    <property type="entry name" value="GLYCINE DEHYDROGENASE, DECARBOXYLATING"/>
    <property type="match status" value="1"/>
</dbReference>
<dbReference type="GO" id="GO:0016594">
    <property type="term" value="F:glycine binding"/>
    <property type="evidence" value="ECO:0007669"/>
    <property type="project" value="TreeGrafter"/>
</dbReference>
<evidence type="ECO:0000256" key="8">
    <source>
        <dbReference type="HAMAP-Rule" id="MF_00711"/>
    </source>
</evidence>
<dbReference type="InterPro" id="IPR015422">
    <property type="entry name" value="PyrdxlP-dep_Trfase_small"/>
</dbReference>
<feature type="modified residue" description="N6-(pyridoxal phosphate)lysine" evidence="8 9">
    <location>
        <position position="697"/>
    </location>
</feature>
<evidence type="ECO:0000259" key="11">
    <source>
        <dbReference type="Pfam" id="PF02347"/>
    </source>
</evidence>
<evidence type="ECO:0000313" key="13">
    <source>
        <dbReference type="EMBL" id="SHJ50258.1"/>
    </source>
</evidence>
<dbReference type="FunFam" id="3.40.640.10:FF:000005">
    <property type="entry name" value="Glycine dehydrogenase (decarboxylating), mitochondrial"/>
    <property type="match status" value="1"/>
</dbReference>
<dbReference type="InterPro" id="IPR003437">
    <property type="entry name" value="GcvP"/>
</dbReference>
<dbReference type="GO" id="GO:0030170">
    <property type="term" value="F:pyridoxal phosphate binding"/>
    <property type="evidence" value="ECO:0007669"/>
    <property type="project" value="TreeGrafter"/>
</dbReference>
<dbReference type="GO" id="GO:0004375">
    <property type="term" value="F:glycine dehydrogenase (decarboxylating) activity"/>
    <property type="evidence" value="ECO:0007669"/>
    <property type="project" value="UniProtKB-EC"/>
</dbReference>
<dbReference type="CDD" id="cd00613">
    <property type="entry name" value="GDC-P"/>
    <property type="match status" value="2"/>
</dbReference>
<protein>
    <recommendedName>
        <fullName evidence="8">Glycine dehydrogenase (decarboxylating)</fullName>
        <ecNumber evidence="8">1.4.4.2</ecNumber>
    </recommendedName>
    <alternativeName>
        <fullName evidence="8">Glycine cleavage system P-protein</fullName>
    </alternativeName>
    <alternativeName>
        <fullName evidence="8">Glycine decarboxylase</fullName>
    </alternativeName>
    <alternativeName>
        <fullName evidence="8">Glycine dehydrogenase (aminomethyl-transferring)</fullName>
    </alternativeName>
</protein>
<proteinExistence type="inferred from homology"/>
<keyword evidence="6 8" id="KW-0560">Oxidoreductase</keyword>
<dbReference type="InterPro" id="IPR015421">
    <property type="entry name" value="PyrdxlP-dep_Trfase_major"/>
</dbReference>
<dbReference type="EC" id="1.4.4.2" evidence="8"/>
<evidence type="ECO:0000256" key="9">
    <source>
        <dbReference type="PIRSR" id="PIRSR603437-50"/>
    </source>
</evidence>
<dbReference type="Pfam" id="PF02347">
    <property type="entry name" value="GDC-P"/>
    <property type="match status" value="2"/>
</dbReference>